<gene>
    <name evidence="3" type="ORF">H4219_001872</name>
</gene>
<comment type="caution">
    <text evidence="3">The sequence shown here is derived from an EMBL/GenBank/DDBJ whole genome shotgun (WGS) entry which is preliminary data.</text>
</comment>
<feature type="signal peptide" evidence="2">
    <location>
        <begin position="1"/>
        <end position="26"/>
    </location>
</feature>
<dbReference type="Proteomes" id="UP001150538">
    <property type="component" value="Unassembled WGS sequence"/>
</dbReference>
<keyword evidence="4" id="KW-1185">Reference proteome</keyword>
<organism evidence="3 4">
    <name type="scientific">Mycoemilia scoparia</name>
    <dbReference type="NCBI Taxonomy" id="417184"/>
    <lineage>
        <taxon>Eukaryota</taxon>
        <taxon>Fungi</taxon>
        <taxon>Fungi incertae sedis</taxon>
        <taxon>Zoopagomycota</taxon>
        <taxon>Kickxellomycotina</taxon>
        <taxon>Kickxellomycetes</taxon>
        <taxon>Kickxellales</taxon>
        <taxon>Kickxellaceae</taxon>
        <taxon>Mycoemilia</taxon>
    </lineage>
</organism>
<reference evidence="3" key="1">
    <citation type="submission" date="2022-07" db="EMBL/GenBank/DDBJ databases">
        <title>Phylogenomic reconstructions and comparative analyses of Kickxellomycotina fungi.</title>
        <authorList>
            <person name="Reynolds N.K."/>
            <person name="Stajich J.E."/>
            <person name="Barry K."/>
            <person name="Grigoriev I.V."/>
            <person name="Crous P."/>
            <person name="Smith M.E."/>
        </authorList>
    </citation>
    <scope>NUCLEOTIDE SEQUENCE</scope>
    <source>
        <strain evidence="3">NBRC 100468</strain>
    </source>
</reference>
<proteinExistence type="predicted"/>
<feature type="chain" id="PRO_5040798077" evidence="2">
    <location>
        <begin position="27"/>
        <end position="199"/>
    </location>
</feature>
<feature type="compositionally biased region" description="Low complexity" evidence="1">
    <location>
        <begin position="147"/>
        <end position="161"/>
    </location>
</feature>
<sequence>MQFFKSSSLIVLGAVLAIISSTPAHARPQDADSVPDDIPKFLSENWETLAKYLNKAISNIEKSDPDAYSAISSAVGTKAPEKFDLSWYQSIALVGEKGLDDLNTAFYSALNDDGVTKYNGMFDMEIGPTPTGDTKAEDSKGASKPTSQSDKASNSSNSSKSHVYSTIEATTTKYDVGSANTNMASLSALAAALVLGSLF</sequence>
<accession>A0A9W8A3W3</accession>
<evidence type="ECO:0000313" key="3">
    <source>
        <dbReference type="EMBL" id="KAJ1919623.1"/>
    </source>
</evidence>
<dbReference type="EMBL" id="JANBPU010000024">
    <property type="protein sequence ID" value="KAJ1919623.1"/>
    <property type="molecule type" value="Genomic_DNA"/>
</dbReference>
<dbReference type="AlphaFoldDB" id="A0A9W8A3W3"/>
<protein>
    <submittedName>
        <fullName evidence="3">Uncharacterized protein</fullName>
    </submittedName>
</protein>
<evidence type="ECO:0000313" key="4">
    <source>
        <dbReference type="Proteomes" id="UP001150538"/>
    </source>
</evidence>
<feature type="region of interest" description="Disordered" evidence="1">
    <location>
        <begin position="126"/>
        <end position="162"/>
    </location>
</feature>
<evidence type="ECO:0000256" key="1">
    <source>
        <dbReference type="SAM" id="MobiDB-lite"/>
    </source>
</evidence>
<name>A0A9W8A3W3_9FUNG</name>
<evidence type="ECO:0000256" key="2">
    <source>
        <dbReference type="SAM" id="SignalP"/>
    </source>
</evidence>
<keyword evidence="2" id="KW-0732">Signal</keyword>